<dbReference type="Proteomes" id="UP000294911">
    <property type="component" value="Unassembled WGS sequence"/>
</dbReference>
<protein>
    <submittedName>
        <fullName evidence="2">Uncharacterized protein</fullName>
    </submittedName>
</protein>
<evidence type="ECO:0000256" key="1">
    <source>
        <dbReference type="SAM" id="MobiDB-lite"/>
    </source>
</evidence>
<feature type="compositionally biased region" description="Basic and acidic residues" evidence="1">
    <location>
        <begin position="142"/>
        <end position="153"/>
    </location>
</feature>
<reference evidence="2 3" key="1">
    <citation type="submission" date="2019-03" db="EMBL/GenBank/DDBJ databases">
        <title>Genomic Encyclopedia of Type Strains, Phase IV (KMG-IV): sequencing the most valuable type-strain genomes for metagenomic binning, comparative biology and taxonomic classification.</title>
        <authorList>
            <person name="Goeker M."/>
        </authorList>
    </citation>
    <scope>NUCLEOTIDE SEQUENCE [LARGE SCALE GENOMIC DNA]</scope>
    <source>
        <strain evidence="2 3">DSM 45765</strain>
    </source>
</reference>
<keyword evidence="3" id="KW-1185">Reference proteome</keyword>
<proteinExistence type="predicted"/>
<sequence>MTSAAERLFVTWFRSGTDGQDHAVPDDQASREFRAAPDPEAVCGHLVAPVSLTSPPGPRCETCARYVRARSTLPDFDRRMDGRSCRHRKPSLLRRLFAKAPPATPPTGSVATAAIPRADRAGSNHGGPAETPTSGGVAVHQSRKEHDSRPAVQ</sequence>
<evidence type="ECO:0000313" key="3">
    <source>
        <dbReference type="Proteomes" id="UP000294911"/>
    </source>
</evidence>
<feature type="region of interest" description="Disordered" evidence="1">
    <location>
        <begin position="99"/>
        <end position="153"/>
    </location>
</feature>
<evidence type="ECO:0000313" key="2">
    <source>
        <dbReference type="EMBL" id="TCP43888.1"/>
    </source>
</evidence>
<dbReference type="EMBL" id="SLXQ01000020">
    <property type="protein sequence ID" value="TCP43888.1"/>
    <property type="molecule type" value="Genomic_DNA"/>
</dbReference>
<organism evidence="2 3">
    <name type="scientific">Tamaricihabitans halophyticus</name>
    <dbReference type="NCBI Taxonomy" id="1262583"/>
    <lineage>
        <taxon>Bacteria</taxon>
        <taxon>Bacillati</taxon>
        <taxon>Actinomycetota</taxon>
        <taxon>Actinomycetes</taxon>
        <taxon>Pseudonocardiales</taxon>
        <taxon>Pseudonocardiaceae</taxon>
        <taxon>Tamaricihabitans</taxon>
    </lineage>
</organism>
<dbReference type="RefSeq" id="WP_132880519.1">
    <property type="nucleotide sequence ID" value="NZ_SLXQ01000020.1"/>
</dbReference>
<dbReference type="OrthoDB" id="3637666at2"/>
<name>A0A4R2Q7K1_9PSEU</name>
<accession>A0A4R2Q7K1</accession>
<dbReference type="AlphaFoldDB" id="A0A4R2Q7K1"/>
<gene>
    <name evidence="2" type="ORF">EV191_12042</name>
</gene>
<comment type="caution">
    <text evidence="2">The sequence shown here is derived from an EMBL/GenBank/DDBJ whole genome shotgun (WGS) entry which is preliminary data.</text>
</comment>